<dbReference type="Proteomes" id="UP000076532">
    <property type="component" value="Unassembled WGS sequence"/>
</dbReference>
<sequence>MTTDESMWCFAPKAFGTSSRRHVVKTIVVLPIDVYLFVDVSVQARFSALAAAQYLDEAYFNCIHLSYL</sequence>
<gene>
    <name evidence="1" type="ORF">FIBSPDRAFT_964509</name>
</gene>
<reference evidence="1 2" key="1">
    <citation type="journal article" date="2016" name="Mol. Biol. Evol.">
        <title>Comparative Genomics of Early-Diverging Mushroom-Forming Fungi Provides Insights into the Origins of Lignocellulose Decay Capabilities.</title>
        <authorList>
            <person name="Nagy L.G."/>
            <person name="Riley R."/>
            <person name="Tritt A."/>
            <person name="Adam C."/>
            <person name="Daum C."/>
            <person name="Floudas D."/>
            <person name="Sun H."/>
            <person name="Yadav J.S."/>
            <person name="Pangilinan J."/>
            <person name="Larsson K.H."/>
            <person name="Matsuura K."/>
            <person name="Barry K."/>
            <person name="Labutti K."/>
            <person name="Kuo R."/>
            <person name="Ohm R.A."/>
            <person name="Bhattacharya S.S."/>
            <person name="Shirouzu T."/>
            <person name="Yoshinaga Y."/>
            <person name="Martin F.M."/>
            <person name="Grigoriev I.V."/>
            <person name="Hibbett D.S."/>
        </authorList>
    </citation>
    <scope>NUCLEOTIDE SEQUENCE [LARGE SCALE GENOMIC DNA]</scope>
    <source>
        <strain evidence="1 2">CBS 109695</strain>
    </source>
</reference>
<dbReference type="AlphaFoldDB" id="A0A165XQF9"/>
<evidence type="ECO:0000313" key="1">
    <source>
        <dbReference type="EMBL" id="KZP08788.1"/>
    </source>
</evidence>
<keyword evidence="2" id="KW-1185">Reference proteome</keyword>
<proteinExistence type="predicted"/>
<dbReference type="EMBL" id="KV417714">
    <property type="protein sequence ID" value="KZP08788.1"/>
    <property type="molecule type" value="Genomic_DNA"/>
</dbReference>
<organism evidence="1 2">
    <name type="scientific">Athelia psychrophila</name>
    <dbReference type="NCBI Taxonomy" id="1759441"/>
    <lineage>
        <taxon>Eukaryota</taxon>
        <taxon>Fungi</taxon>
        <taxon>Dikarya</taxon>
        <taxon>Basidiomycota</taxon>
        <taxon>Agaricomycotina</taxon>
        <taxon>Agaricomycetes</taxon>
        <taxon>Agaricomycetidae</taxon>
        <taxon>Atheliales</taxon>
        <taxon>Atheliaceae</taxon>
        <taxon>Athelia</taxon>
    </lineage>
</organism>
<evidence type="ECO:0000313" key="2">
    <source>
        <dbReference type="Proteomes" id="UP000076532"/>
    </source>
</evidence>
<protein>
    <submittedName>
        <fullName evidence="1">Uncharacterized protein</fullName>
    </submittedName>
</protein>
<accession>A0A165XQF9</accession>
<name>A0A165XQF9_9AGAM</name>